<sequence>MKKGTDHFKATIQTHLEEKASDDPLFAEKLNKEDKDIDGCINYIIHQVKKIGAQGYTDKEIYGMAAHYYRKDDLDECDPIDCGVVVDHKPKLTQEEKQELKEQVRREEIEKERKRLHSGGKRKRRRKKEQEEEQTNLF</sequence>
<dbReference type="OrthoDB" id="713714at2"/>
<accession>A0A1M5KM57</accession>
<feature type="compositionally biased region" description="Basic and acidic residues" evidence="1">
    <location>
        <begin position="96"/>
        <end position="113"/>
    </location>
</feature>
<evidence type="ECO:0000313" key="3">
    <source>
        <dbReference type="Proteomes" id="UP000184041"/>
    </source>
</evidence>
<dbReference type="Proteomes" id="UP000184041">
    <property type="component" value="Unassembled WGS sequence"/>
</dbReference>
<dbReference type="RefSeq" id="WP_073068258.1">
    <property type="nucleotide sequence ID" value="NZ_FQUS01000033.1"/>
</dbReference>
<feature type="region of interest" description="Disordered" evidence="1">
    <location>
        <begin position="96"/>
        <end position="138"/>
    </location>
</feature>
<gene>
    <name evidence="2" type="ORF">SAMN05443144_1333</name>
</gene>
<dbReference type="STRING" id="1194090.SAMN05443144_1333"/>
<keyword evidence="3" id="KW-1185">Reference proteome</keyword>
<dbReference type="EMBL" id="FQUS01000033">
    <property type="protein sequence ID" value="SHG53796.1"/>
    <property type="molecule type" value="Genomic_DNA"/>
</dbReference>
<evidence type="ECO:0000313" key="2">
    <source>
        <dbReference type="EMBL" id="SHG53796.1"/>
    </source>
</evidence>
<dbReference type="AlphaFoldDB" id="A0A1M5KM57"/>
<dbReference type="InterPro" id="IPR025624">
    <property type="entry name" value="PcfK"/>
</dbReference>
<organism evidence="2 3">
    <name type="scientific">Fodinibius roseus</name>
    <dbReference type="NCBI Taxonomy" id="1194090"/>
    <lineage>
        <taxon>Bacteria</taxon>
        <taxon>Pseudomonadati</taxon>
        <taxon>Balneolota</taxon>
        <taxon>Balneolia</taxon>
        <taxon>Balneolales</taxon>
        <taxon>Balneolaceae</taxon>
        <taxon>Fodinibius</taxon>
    </lineage>
</organism>
<evidence type="ECO:0000256" key="1">
    <source>
        <dbReference type="SAM" id="MobiDB-lite"/>
    </source>
</evidence>
<proteinExistence type="predicted"/>
<name>A0A1M5KM57_9BACT</name>
<feature type="compositionally biased region" description="Basic residues" evidence="1">
    <location>
        <begin position="114"/>
        <end position="127"/>
    </location>
</feature>
<protein>
    <submittedName>
        <fullName evidence="2">PcfK-like protein</fullName>
    </submittedName>
</protein>
<reference evidence="2 3" key="1">
    <citation type="submission" date="2016-11" db="EMBL/GenBank/DDBJ databases">
        <authorList>
            <person name="Jaros S."/>
            <person name="Januszkiewicz K."/>
            <person name="Wedrychowicz H."/>
        </authorList>
    </citation>
    <scope>NUCLEOTIDE SEQUENCE [LARGE SCALE GENOMIC DNA]</scope>
    <source>
        <strain evidence="2 3">DSM 21986</strain>
    </source>
</reference>
<dbReference type="Pfam" id="PF14058">
    <property type="entry name" value="PcfK"/>
    <property type="match status" value="1"/>
</dbReference>